<evidence type="ECO:0000256" key="1">
    <source>
        <dbReference type="SAM" id="MobiDB-lite"/>
    </source>
</evidence>
<evidence type="ECO:0000313" key="3">
    <source>
        <dbReference type="Proteomes" id="UP000886520"/>
    </source>
</evidence>
<protein>
    <submittedName>
        <fullName evidence="2">Uncharacterized protein</fullName>
    </submittedName>
</protein>
<feature type="region of interest" description="Disordered" evidence="1">
    <location>
        <begin position="73"/>
        <end position="110"/>
    </location>
</feature>
<sequence>MKSAIAFLTPEHPKRWGVAPNQSPLLSTVVSRQAMTMDYQQIHQSDQVAQLSEAEIARQWRAFDIEDKNIAVDVDAGDPGRPSLLGSTGRKGLHRAPMKPGASSTSTKSTWATWLSTPARVFRSATAPTSSSASSSAHNVKHGLPQANGVKKAAPKKRSSWLPDPNNRWPQGW</sequence>
<dbReference type="OrthoDB" id="787091at2759"/>
<reference evidence="2" key="1">
    <citation type="submission" date="2021-01" db="EMBL/GenBank/DDBJ databases">
        <title>Adiantum capillus-veneris genome.</title>
        <authorList>
            <person name="Fang Y."/>
            <person name="Liao Q."/>
        </authorList>
    </citation>
    <scope>NUCLEOTIDE SEQUENCE</scope>
    <source>
        <strain evidence="2">H3</strain>
        <tissue evidence="2">Leaf</tissue>
    </source>
</reference>
<comment type="caution">
    <text evidence="2">The sequence shown here is derived from an EMBL/GenBank/DDBJ whole genome shotgun (WGS) entry which is preliminary data.</text>
</comment>
<gene>
    <name evidence="2" type="ORF">GOP47_0009151</name>
</gene>
<dbReference type="AlphaFoldDB" id="A0A9D4UVP4"/>
<dbReference type="Proteomes" id="UP000886520">
    <property type="component" value="Chromosome 9"/>
</dbReference>
<name>A0A9D4UVP4_ADICA</name>
<keyword evidence="3" id="KW-1185">Reference proteome</keyword>
<dbReference type="EMBL" id="JABFUD020000009">
    <property type="protein sequence ID" value="KAI5075075.1"/>
    <property type="molecule type" value="Genomic_DNA"/>
</dbReference>
<proteinExistence type="predicted"/>
<evidence type="ECO:0000313" key="2">
    <source>
        <dbReference type="EMBL" id="KAI5075075.1"/>
    </source>
</evidence>
<feature type="region of interest" description="Disordered" evidence="1">
    <location>
        <begin position="125"/>
        <end position="173"/>
    </location>
</feature>
<organism evidence="2 3">
    <name type="scientific">Adiantum capillus-veneris</name>
    <name type="common">Maidenhair fern</name>
    <dbReference type="NCBI Taxonomy" id="13818"/>
    <lineage>
        <taxon>Eukaryota</taxon>
        <taxon>Viridiplantae</taxon>
        <taxon>Streptophyta</taxon>
        <taxon>Embryophyta</taxon>
        <taxon>Tracheophyta</taxon>
        <taxon>Polypodiopsida</taxon>
        <taxon>Polypodiidae</taxon>
        <taxon>Polypodiales</taxon>
        <taxon>Pteridineae</taxon>
        <taxon>Pteridaceae</taxon>
        <taxon>Vittarioideae</taxon>
        <taxon>Adiantum</taxon>
    </lineage>
</organism>
<feature type="compositionally biased region" description="Low complexity" evidence="1">
    <location>
        <begin position="125"/>
        <end position="137"/>
    </location>
</feature>
<accession>A0A9D4UVP4</accession>